<dbReference type="Proteomes" id="UP000631114">
    <property type="component" value="Unassembled WGS sequence"/>
</dbReference>
<proteinExistence type="predicted"/>
<gene>
    <name evidence="1" type="ORF">IFM89_027259</name>
</gene>
<comment type="caution">
    <text evidence="1">The sequence shown here is derived from an EMBL/GenBank/DDBJ whole genome shotgun (WGS) entry which is preliminary data.</text>
</comment>
<protein>
    <submittedName>
        <fullName evidence="1">Uncharacterized protein</fullName>
    </submittedName>
</protein>
<accession>A0A835HFX3</accession>
<reference evidence="1 2" key="1">
    <citation type="submission" date="2020-10" db="EMBL/GenBank/DDBJ databases">
        <title>The Coptis chinensis genome and diversification of protoberbering-type alkaloids.</title>
        <authorList>
            <person name="Wang B."/>
            <person name="Shu S."/>
            <person name="Song C."/>
            <person name="Liu Y."/>
        </authorList>
    </citation>
    <scope>NUCLEOTIDE SEQUENCE [LARGE SCALE GENOMIC DNA]</scope>
    <source>
        <strain evidence="1">HL-2020</strain>
        <tissue evidence="1">Leaf</tissue>
    </source>
</reference>
<organism evidence="1 2">
    <name type="scientific">Coptis chinensis</name>
    <dbReference type="NCBI Taxonomy" id="261450"/>
    <lineage>
        <taxon>Eukaryota</taxon>
        <taxon>Viridiplantae</taxon>
        <taxon>Streptophyta</taxon>
        <taxon>Embryophyta</taxon>
        <taxon>Tracheophyta</taxon>
        <taxon>Spermatophyta</taxon>
        <taxon>Magnoliopsida</taxon>
        <taxon>Ranunculales</taxon>
        <taxon>Ranunculaceae</taxon>
        <taxon>Coptidoideae</taxon>
        <taxon>Coptis</taxon>
    </lineage>
</organism>
<dbReference type="EMBL" id="JADFTS010000007">
    <property type="protein sequence ID" value="KAF9598371.1"/>
    <property type="molecule type" value="Genomic_DNA"/>
</dbReference>
<evidence type="ECO:0000313" key="2">
    <source>
        <dbReference type="Proteomes" id="UP000631114"/>
    </source>
</evidence>
<name>A0A835HFX3_9MAGN</name>
<keyword evidence="2" id="KW-1185">Reference proteome</keyword>
<sequence>MGGADVEVYRTPKICQLCEQQGHKAPPCPYLNCRCKEPGCNGIMEIIKGGDDEGNVDVMLLKCEYDDCKGAEYLYKDNKPMPFAAAAHLVEAAAAHFGEPAAVVVELAAAHLPAVAHLEELLLVATGNCLVVHLE</sequence>
<dbReference type="AlphaFoldDB" id="A0A835HFX3"/>
<evidence type="ECO:0000313" key="1">
    <source>
        <dbReference type="EMBL" id="KAF9598371.1"/>
    </source>
</evidence>